<dbReference type="EMBL" id="CM009757">
    <property type="protein sequence ID" value="PUZ37311.1"/>
    <property type="molecule type" value="Genomic_DNA"/>
</dbReference>
<sequence length="78" mass="8382">MHPEAVGLPGHGGAVSFTGESWRPLRRLRGAVDASLGDVLGAGKRICAAVRHNAPASRFRETWSSASDKPSFQKENIR</sequence>
<gene>
    <name evidence="2" type="ORF">GQ55_9G109100</name>
</gene>
<reference evidence="2 3" key="1">
    <citation type="submission" date="2018-04" db="EMBL/GenBank/DDBJ databases">
        <title>WGS assembly of Panicum hallii var. hallii HAL2.</title>
        <authorList>
            <person name="Lovell J."/>
            <person name="Jenkins J."/>
            <person name="Lowry D."/>
            <person name="Mamidi S."/>
            <person name="Sreedasyam A."/>
            <person name="Weng X."/>
            <person name="Barry K."/>
            <person name="Bonette J."/>
            <person name="Campitelli B."/>
            <person name="Daum C."/>
            <person name="Gordon S."/>
            <person name="Gould B."/>
            <person name="Lipzen A."/>
            <person name="MacQueen A."/>
            <person name="Palacio-Mejia J."/>
            <person name="Plott C."/>
            <person name="Shakirov E."/>
            <person name="Shu S."/>
            <person name="Yoshinaga Y."/>
            <person name="Zane M."/>
            <person name="Rokhsar D."/>
            <person name="Grimwood J."/>
            <person name="Schmutz J."/>
            <person name="Juenger T."/>
        </authorList>
    </citation>
    <scope>NUCLEOTIDE SEQUENCE [LARGE SCALE GENOMIC DNA]</scope>
    <source>
        <strain evidence="3">cv. HAL2</strain>
    </source>
</reference>
<organism evidence="2 3">
    <name type="scientific">Panicum hallii var. hallii</name>
    <dbReference type="NCBI Taxonomy" id="1504633"/>
    <lineage>
        <taxon>Eukaryota</taxon>
        <taxon>Viridiplantae</taxon>
        <taxon>Streptophyta</taxon>
        <taxon>Embryophyta</taxon>
        <taxon>Tracheophyta</taxon>
        <taxon>Spermatophyta</taxon>
        <taxon>Magnoliopsida</taxon>
        <taxon>Liliopsida</taxon>
        <taxon>Poales</taxon>
        <taxon>Poaceae</taxon>
        <taxon>PACMAD clade</taxon>
        <taxon>Panicoideae</taxon>
        <taxon>Panicodae</taxon>
        <taxon>Paniceae</taxon>
        <taxon>Panicinae</taxon>
        <taxon>Panicum</taxon>
        <taxon>Panicum sect. Panicum</taxon>
    </lineage>
</organism>
<name>A0A2T7C1T7_9POAL</name>
<dbReference type="Proteomes" id="UP000244336">
    <property type="component" value="Chromosome 9"/>
</dbReference>
<feature type="region of interest" description="Disordered" evidence="1">
    <location>
        <begin position="58"/>
        <end position="78"/>
    </location>
</feature>
<evidence type="ECO:0000313" key="3">
    <source>
        <dbReference type="Proteomes" id="UP000244336"/>
    </source>
</evidence>
<proteinExistence type="predicted"/>
<evidence type="ECO:0000313" key="2">
    <source>
        <dbReference type="EMBL" id="PUZ37311.1"/>
    </source>
</evidence>
<keyword evidence="3" id="KW-1185">Reference proteome</keyword>
<protein>
    <submittedName>
        <fullName evidence="2">Uncharacterized protein</fullName>
    </submittedName>
</protein>
<dbReference type="Gramene" id="PUZ37311">
    <property type="protein sequence ID" value="PUZ37311"/>
    <property type="gene ID" value="GQ55_9G109100"/>
</dbReference>
<accession>A0A2T7C1T7</accession>
<dbReference type="AlphaFoldDB" id="A0A2T7C1T7"/>
<evidence type="ECO:0000256" key="1">
    <source>
        <dbReference type="SAM" id="MobiDB-lite"/>
    </source>
</evidence>